<name>A0A1Q5TG53_9EURO</name>
<keyword evidence="2" id="KW-1185">Reference proteome</keyword>
<protein>
    <submittedName>
        <fullName evidence="1">Uncharacterized protein</fullName>
    </submittedName>
</protein>
<evidence type="ECO:0000313" key="1">
    <source>
        <dbReference type="EMBL" id="OKO99200.1"/>
    </source>
</evidence>
<organism evidence="1 2">
    <name type="scientific">Penicillium subrubescens</name>
    <dbReference type="NCBI Taxonomy" id="1316194"/>
    <lineage>
        <taxon>Eukaryota</taxon>
        <taxon>Fungi</taxon>
        <taxon>Dikarya</taxon>
        <taxon>Ascomycota</taxon>
        <taxon>Pezizomycotina</taxon>
        <taxon>Eurotiomycetes</taxon>
        <taxon>Eurotiomycetidae</taxon>
        <taxon>Eurotiales</taxon>
        <taxon>Aspergillaceae</taxon>
        <taxon>Penicillium</taxon>
    </lineage>
</organism>
<proteinExistence type="predicted"/>
<dbReference type="EMBL" id="MNBE01000664">
    <property type="protein sequence ID" value="OKO99200.1"/>
    <property type="molecule type" value="Genomic_DNA"/>
</dbReference>
<dbReference type="AlphaFoldDB" id="A0A1Q5TG53"/>
<comment type="caution">
    <text evidence="1">The sequence shown here is derived from an EMBL/GenBank/DDBJ whole genome shotgun (WGS) entry which is preliminary data.</text>
</comment>
<evidence type="ECO:0000313" key="2">
    <source>
        <dbReference type="Proteomes" id="UP000186955"/>
    </source>
</evidence>
<reference evidence="1 2" key="1">
    <citation type="submission" date="2016-10" db="EMBL/GenBank/DDBJ databases">
        <title>Genome sequence of the ascomycete fungus Penicillium subrubescens.</title>
        <authorList>
            <person name="De Vries R.P."/>
            <person name="Peng M."/>
            <person name="Dilokpimol A."/>
            <person name="Hilden K."/>
            <person name="Makela M.R."/>
            <person name="Grigoriev I."/>
            <person name="Riley R."/>
            <person name="Granchi Z."/>
        </authorList>
    </citation>
    <scope>NUCLEOTIDE SEQUENCE [LARGE SCALE GENOMIC DNA]</scope>
    <source>
        <strain evidence="1 2">CBS 132785</strain>
    </source>
</reference>
<sequence length="60" mass="6282">MPQQAFRNLARFGRGGADEGEFVEIPSAPSVLPSVVFSLGGSGALVEGTRGFGIFEVKKL</sequence>
<accession>A0A1Q5TG53</accession>
<dbReference type="Proteomes" id="UP000186955">
    <property type="component" value="Unassembled WGS sequence"/>
</dbReference>
<gene>
    <name evidence="1" type="ORF">PENSUB_8587</name>
</gene>